<accession>A0AA38GQR8</accession>
<sequence>MDEDIRSACIKRQQANELAADTDRLMHLESLEEEDEETREDFACPFCSRDFDVVTLCRHIRDEHCFQTNSKL</sequence>
<name>A0AA38GQR8_TAXCH</name>
<comment type="caution">
    <text evidence="2">The sequence shown here is derived from an EMBL/GenBank/DDBJ whole genome shotgun (WGS) entry which is preliminary data.</text>
</comment>
<dbReference type="Proteomes" id="UP000824469">
    <property type="component" value="Unassembled WGS sequence"/>
</dbReference>
<keyword evidence="3" id="KW-1185">Reference proteome</keyword>
<dbReference type="EMBL" id="JAHRHJ020000002">
    <property type="protein sequence ID" value="KAH9327136.1"/>
    <property type="molecule type" value="Genomic_DNA"/>
</dbReference>
<dbReference type="AlphaFoldDB" id="A0AA38GQR8"/>
<evidence type="ECO:0000313" key="3">
    <source>
        <dbReference type="Proteomes" id="UP000824469"/>
    </source>
</evidence>
<feature type="non-terminal residue" evidence="2">
    <location>
        <position position="1"/>
    </location>
</feature>
<gene>
    <name evidence="2" type="ORF">KI387_007314</name>
</gene>
<dbReference type="InterPro" id="IPR008598">
    <property type="entry name" value="Di19_Zn-bd"/>
</dbReference>
<dbReference type="PANTHER" id="PTHR31875:SF6">
    <property type="entry name" value="PROTEIN DEHYDRATION-INDUCED 19"/>
    <property type="match status" value="1"/>
</dbReference>
<organism evidence="2 3">
    <name type="scientific">Taxus chinensis</name>
    <name type="common">Chinese yew</name>
    <name type="synonym">Taxus wallichiana var. chinensis</name>
    <dbReference type="NCBI Taxonomy" id="29808"/>
    <lineage>
        <taxon>Eukaryota</taxon>
        <taxon>Viridiplantae</taxon>
        <taxon>Streptophyta</taxon>
        <taxon>Embryophyta</taxon>
        <taxon>Tracheophyta</taxon>
        <taxon>Spermatophyta</taxon>
        <taxon>Pinopsida</taxon>
        <taxon>Pinidae</taxon>
        <taxon>Conifers II</taxon>
        <taxon>Cupressales</taxon>
        <taxon>Taxaceae</taxon>
        <taxon>Taxus</taxon>
    </lineage>
</organism>
<dbReference type="InterPro" id="IPR033347">
    <property type="entry name" value="Di19"/>
</dbReference>
<feature type="non-terminal residue" evidence="2">
    <location>
        <position position="72"/>
    </location>
</feature>
<dbReference type="Pfam" id="PF05605">
    <property type="entry name" value="zf-Di19"/>
    <property type="match status" value="1"/>
</dbReference>
<dbReference type="PANTHER" id="PTHR31875">
    <property type="entry name" value="PROTEIN DEHYDRATION-INDUCED 19"/>
    <property type="match status" value="1"/>
</dbReference>
<feature type="domain" description="Di19 zinc-binding" evidence="1">
    <location>
        <begin position="40"/>
        <end position="70"/>
    </location>
</feature>
<reference evidence="2 3" key="1">
    <citation type="journal article" date="2021" name="Nat. Plants">
        <title>The Taxus genome provides insights into paclitaxel biosynthesis.</title>
        <authorList>
            <person name="Xiong X."/>
            <person name="Gou J."/>
            <person name="Liao Q."/>
            <person name="Li Y."/>
            <person name="Zhou Q."/>
            <person name="Bi G."/>
            <person name="Li C."/>
            <person name="Du R."/>
            <person name="Wang X."/>
            <person name="Sun T."/>
            <person name="Guo L."/>
            <person name="Liang H."/>
            <person name="Lu P."/>
            <person name="Wu Y."/>
            <person name="Zhang Z."/>
            <person name="Ro D.K."/>
            <person name="Shang Y."/>
            <person name="Huang S."/>
            <person name="Yan J."/>
        </authorList>
    </citation>
    <scope>NUCLEOTIDE SEQUENCE [LARGE SCALE GENOMIC DNA]</scope>
    <source>
        <strain evidence="2">Ta-2019</strain>
    </source>
</reference>
<protein>
    <recommendedName>
        <fullName evidence="1">Di19 zinc-binding domain-containing protein</fullName>
    </recommendedName>
</protein>
<evidence type="ECO:0000259" key="1">
    <source>
        <dbReference type="Pfam" id="PF05605"/>
    </source>
</evidence>
<proteinExistence type="predicted"/>
<evidence type="ECO:0000313" key="2">
    <source>
        <dbReference type="EMBL" id="KAH9327136.1"/>
    </source>
</evidence>